<name>A0ACB5T7A2_AMBMO</name>
<comment type="caution">
    <text evidence="1">The sequence shown here is derived from an EMBL/GenBank/DDBJ whole genome shotgun (WGS) entry which is preliminary data.</text>
</comment>
<protein>
    <submittedName>
        <fullName evidence="1">Unnamed protein product</fullName>
    </submittedName>
</protein>
<dbReference type="Proteomes" id="UP001165064">
    <property type="component" value="Unassembled WGS sequence"/>
</dbReference>
<evidence type="ECO:0000313" key="2">
    <source>
        <dbReference type="Proteomes" id="UP001165064"/>
    </source>
</evidence>
<sequence>MLLDGAHFEDACVFLSKVFTCYEILNQSEDLFECQKLIWDDLSVSIKLVTKLSIKMNSPLPVERLGQQELTAICVLIAAISLISKSTYAHKQNLISKMIIQLKNELKDNGLFLFFLSSITFYINFNINLKPVEDLQLEGACRNYQGLILAHINALQCLSQREIPQELLMTIYSNLKIMVDNAPVGLVSEYELNVISMITEIFIHNRLYQLIINFLSIYISTRRSFLSDAQLQSLLVTLADCQLSQGQPLKACDTLKELDTMKNIPKFEKIYAKLDGTHALILSQDMDGAKTLLESVFQLLKTKEYQINGQSNKLEVAELLLLTSRFCVLSGLLHYEFASFVNSILAYKKSIRTLQSVIKNFLTPSFTQFDVCTKYCLKLKMSSFMLTTFESLLECMSSAGLKEFDYYEAECNAFIDTQPSAAVKCYYGFLLSQYQSLKNNIEKSTSYLSGGLRIYNQLKSSGVLIDLENIAANLLFFQVTDDSKSVKMYAEKLETLLLELSAMKTIDYDSVETMVLQQYYNRVQGRASISALHGSGPISHNIEYTKSSQLIKLKSNLNESLDSFSQVSVLSGILEAPLSYPHSSASVFLSSNQDSLNNVVENLHSCKQQSFKFLGKFQSYKYYEKRDISDTSNHITSLTSQLSSDMLLNTQTPKIFEENVRHSSFIYEKQLATAVEDGRNLLVDIDLRNVSSDCFASSEMITSVLPDNWIAVSIAYSQVSKSLLFTRYSHSLEPFTLQLPLTKSMSRVLGQNNFDFNDASEELVSIIQESKIQDWRSYFLILSQNGLEDSKAFWVTLILPEKKLNQ</sequence>
<organism evidence="1 2">
    <name type="scientific">Ambrosiozyma monospora</name>
    <name type="common">Yeast</name>
    <name type="synonym">Endomycopsis monosporus</name>
    <dbReference type="NCBI Taxonomy" id="43982"/>
    <lineage>
        <taxon>Eukaryota</taxon>
        <taxon>Fungi</taxon>
        <taxon>Dikarya</taxon>
        <taxon>Ascomycota</taxon>
        <taxon>Saccharomycotina</taxon>
        <taxon>Pichiomycetes</taxon>
        <taxon>Pichiales</taxon>
        <taxon>Pichiaceae</taxon>
        <taxon>Ambrosiozyma</taxon>
    </lineage>
</organism>
<evidence type="ECO:0000313" key="1">
    <source>
        <dbReference type="EMBL" id="GME82769.1"/>
    </source>
</evidence>
<keyword evidence="2" id="KW-1185">Reference proteome</keyword>
<reference evidence="1" key="1">
    <citation type="submission" date="2023-04" db="EMBL/GenBank/DDBJ databases">
        <title>Ambrosiozyma monospora NBRC 10751.</title>
        <authorList>
            <person name="Ichikawa N."/>
            <person name="Sato H."/>
            <person name="Tonouchi N."/>
        </authorList>
    </citation>
    <scope>NUCLEOTIDE SEQUENCE</scope>
    <source>
        <strain evidence="1">NBRC 10751</strain>
    </source>
</reference>
<accession>A0ACB5T7A2</accession>
<gene>
    <name evidence="1" type="ORF">Amon02_000573900</name>
</gene>
<dbReference type="EMBL" id="BSXS01004315">
    <property type="protein sequence ID" value="GME82769.1"/>
    <property type="molecule type" value="Genomic_DNA"/>
</dbReference>
<proteinExistence type="predicted"/>